<keyword evidence="1" id="KW-0732">Signal</keyword>
<accession>A0ABV8PZP2</accession>
<feature type="signal peptide" evidence="1">
    <location>
        <begin position="1"/>
        <end position="20"/>
    </location>
</feature>
<protein>
    <submittedName>
        <fullName evidence="3">Amidohydrolase family protein</fullName>
    </submittedName>
</protein>
<evidence type="ECO:0000259" key="2">
    <source>
        <dbReference type="Pfam" id="PF01979"/>
    </source>
</evidence>
<dbReference type="PANTHER" id="PTHR43135">
    <property type="entry name" value="ALPHA-D-RIBOSE 1-METHYLPHOSPHONATE 5-TRIPHOSPHATE DIPHOSPHATASE"/>
    <property type="match status" value="1"/>
</dbReference>
<comment type="caution">
    <text evidence="3">The sequence shown here is derived from an EMBL/GenBank/DDBJ whole genome shotgun (WGS) entry which is preliminary data.</text>
</comment>
<dbReference type="EMBL" id="JBHSDC010000029">
    <property type="protein sequence ID" value="MFC4233014.1"/>
    <property type="molecule type" value="Genomic_DNA"/>
</dbReference>
<dbReference type="InterPro" id="IPR011059">
    <property type="entry name" value="Metal-dep_hydrolase_composite"/>
</dbReference>
<dbReference type="RefSeq" id="WP_379015104.1">
    <property type="nucleotide sequence ID" value="NZ_JBHSDC010000029.1"/>
</dbReference>
<dbReference type="Pfam" id="PF01979">
    <property type="entry name" value="Amidohydro_1"/>
    <property type="match status" value="1"/>
</dbReference>
<keyword evidence="4" id="KW-1185">Reference proteome</keyword>
<evidence type="ECO:0000313" key="3">
    <source>
        <dbReference type="EMBL" id="MFC4233014.1"/>
    </source>
</evidence>
<dbReference type="InterPro" id="IPR032466">
    <property type="entry name" value="Metal_Hydrolase"/>
</dbReference>
<evidence type="ECO:0000256" key="1">
    <source>
        <dbReference type="SAM" id="SignalP"/>
    </source>
</evidence>
<dbReference type="InterPro" id="IPR051781">
    <property type="entry name" value="Metallo-dep_Hydrolase"/>
</dbReference>
<proteinExistence type="predicted"/>
<evidence type="ECO:0000313" key="4">
    <source>
        <dbReference type="Proteomes" id="UP001595906"/>
    </source>
</evidence>
<gene>
    <name evidence="3" type="ORF">ACFOW1_14025</name>
</gene>
<dbReference type="Proteomes" id="UP001595906">
    <property type="component" value="Unassembled WGS sequence"/>
</dbReference>
<dbReference type="SUPFAM" id="SSF51338">
    <property type="entry name" value="Composite domain of metallo-dependent hydrolases"/>
    <property type="match status" value="1"/>
</dbReference>
<organism evidence="3 4">
    <name type="scientific">Parasediminibacterium paludis</name>
    <dbReference type="NCBI Taxonomy" id="908966"/>
    <lineage>
        <taxon>Bacteria</taxon>
        <taxon>Pseudomonadati</taxon>
        <taxon>Bacteroidota</taxon>
        <taxon>Chitinophagia</taxon>
        <taxon>Chitinophagales</taxon>
        <taxon>Chitinophagaceae</taxon>
        <taxon>Parasediminibacterium</taxon>
    </lineage>
</organism>
<dbReference type="InterPro" id="IPR006680">
    <property type="entry name" value="Amidohydro-rel"/>
</dbReference>
<dbReference type="SUPFAM" id="SSF51556">
    <property type="entry name" value="Metallo-dependent hydrolases"/>
    <property type="match status" value="1"/>
</dbReference>
<feature type="domain" description="Amidohydrolase-related" evidence="2">
    <location>
        <begin position="340"/>
        <end position="420"/>
    </location>
</feature>
<dbReference type="Gene3D" id="3.20.20.140">
    <property type="entry name" value="Metal-dependent hydrolases"/>
    <property type="match status" value="1"/>
</dbReference>
<dbReference type="PANTHER" id="PTHR43135:SF3">
    <property type="entry name" value="ALPHA-D-RIBOSE 1-METHYLPHOSPHONATE 5-TRIPHOSPHATE DIPHOSPHATASE"/>
    <property type="match status" value="1"/>
</dbReference>
<name>A0ABV8PZP2_9BACT</name>
<feature type="chain" id="PRO_5045927318" evidence="1">
    <location>
        <begin position="21"/>
        <end position="440"/>
    </location>
</feature>
<sequence length="440" mass="47003">MKKIFCSLSAILLLAGIATAQEVVYPTPAFKGKLYITNATIHIGNGQVVEGATVEVNDSKIVQVSTTITPASGAKIVDGKGKHVYPGLILSSTDLGLKEIANGVRGSNDFTELGDYNTSIRSITAYNTDSRVINVLKSNGILLASVAPEGGVISGSSTVVQLDAWNWEDAAYKMDGGIHVNMPSFIARTGRRGGGFRGFGAAAGEAVDPNKAALDKVDEIKTFFSEAKAYLAEPTHTATNLKLEAVKGLFDKKQKLFVHADQVKQMLVAIDFAKEFGFSVVIVGGSESFLIADLLKANNIPVILNQSHALPATEDDDVDQPYKTPAALQKAGVLFAINDAFDEARYRNLSYNAGTAATYGLTKEEALSAITLNAAKILGIDATTGSIEAGKDANIIVTDGDILDMKSSNVAYAFIQGRQVSLDNKQQQLYERYKYKYGIK</sequence>
<reference evidence="4" key="1">
    <citation type="journal article" date="2019" name="Int. J. Syst. Evol. Microbiol.">
        <title>The Global Catalogue of Microorganisms (GCM) 10K type strain sequencing project: providing services to taxonomists for standard genome sequencing and annotation.</title>
        <authorList>
            <consortium name="The Broad Institute Genomics Platform"/>
            <consortium name="The Broad Institute Genome Sequencing Center for Infectious Disease"/>
            <person name="Wu L."/>
            <person name="Ma J."/>
        </authorList>
    </citation>
    <scope>NUCLEOTIDE SEQUENCE [LARGE SCALE GENOMIC DNA]</scope>
    <source>
        <strain evidence="4">CECT 8010</strain>
    </source>
</reference>